<keyword evidence="5" id="KW-0812">Transmembrane</keyword>
<dbReference type="AlphaFoldDB" id="A0A8D8QDB4"/>
<dbReference type="Pfam" id="PF13639">
    <property type="entry name" value="zf-RING_2"/>
    <property type="match status" value="1"/>
</dbReference>
<dbReference type="GO" id="GO:0008270">
    <property type="term" value="F:zinc ion binding"/>
    <property type="evidence" value="ECO:0007669"/>
    <property type="project" value="UniProtKB-KW"/>
</dbReference>
<feature type="transmembrane region" description="Helical" evidence="5">
    <location>
        <begin position="6"/>
        <end position="26"/>
    </location>
</feature>
<name>A0A8D8QDB4_9HEMI</name>
<dbReference type="Gene3D" id="3.30.40.10">
    <property type="entry name" value="Zinc/RING finger domain, C3HC4 (zinc finger)"/>
    <property type="match status" value="1"/>
</dbReference>
<keyword evidence="1 3" id="KW-0863">Zinc-finger</keyword>
<feature type="region of interest" description="Disordered" evidence="4">
    <location>
        <begin position="35"/>
        <end position="79"/>
    </location>
</feature>
<organism evidence="7">
    <name type="scientific">Cacopsylla melanoneura</name>
    <dbReference type="NCBI Taxonomy" id="428564"/>
    <lineage>
        <taxon>Eukaryota</taxon>
        <taxon>Metazoa</taxon>
        <taxon>Ecdysozoa</taxon>
        <taxon>Arthropoda</taxon>
        <taxon>Hexapoda</taxon>
        <taxon>Insecta</taxon>
        <taxon>Pterygota</taxon>
        <taxon>Neoptera</taxon>
        <taxon>Paraneoptera</taxon>
        <taxon>Hemiptera</taxon>
        <taxon>Sternorrhyncha</taxon>
        <taxon>Psylloidea</taxon>
        <taxon>Psyllidae</taxon>
        <taxon>Psyllinae</taxon>
        <taxon>Cacopsylla</taxon>
    </lineage>
</organism>
<keyword evidence="5" id="KW-1133">Transmembrane helix</keyword>
<feature type="domain" description="RING-type" evidence="6">
    <location>
        <begin position="133"/>
        <end position="171"/>
    </location>
</feature>
<dbReference type="InterPro" id="IPR001841">
    <property type="entry name" value="Znf_RING"/>
</dbReference>
<reference evidence="7" key="1">
    <citation type="submission" date="2021-05" db="EMBL/GenBank/DDBJ databases">
        <authorList>
            <person name="Alioto T."/>
            <person name="Alioto T."/>
            <person name="Gomez Garrido J."/>
        </authorList>
    </citation>
    <scope>NUCLEOTIDE SEQUENCE</scope>
</reference>
<keyword evidence="1 3" id="KW-0479">Metal-binding</keyword>
<keyword evidence="2" id="KW-0862">Zinc</keyword>
<sequence length="190" mass="21803">MTFPYVNLLGIGLVIAVGMFAYDFIFGEEQRQQQQQYEERRYQSRGSGSRNNEGPSGGSADVLFPPDTNIPRRRRQKPVKPTKQTCDRFSCERPASCLCTYCNVHLCSHCNAGKENCSGCNCFQTIQHFDESCSFCAEQIYDCYLTTCRHIFHKNCLERWYRTNPSCITCRQQFSLSDISYDFAAPSLSQ</sequence>
<evidence type="ECO:0000256" key="4">
    <source>
        <dbReference type="SAM" id="MobiDB-lite"/>
    </source>
</evidence>
<evidence type="ECO:0000256" key="2">
    <source>
        <dbReference type="ARBA" id="ARBA00022833"/>
    </source>
</evidence>
<dbReference type="EMBL" id="HBUF01070936">
    <property type="protein sequence ID" value="CAG6629504.1"/>
    <property type="molecule type" value="Transcribed_RNA"/>
</dbReference>
<evidence type="ECO:0000256" key="3">
    <source>
        <dbReference type="PROSITE-ProRule" id="PRU00175"/>
    </source>
</evidence>
<dbReference type="SUPFAM" id="SSF57850">
    <property type="entry name" value="RING/U-box"/>
    <property type="match status" value="1"/>
</dbReference>
<dbReference type="PROSITE" id="PS50089">
    <property type="entry name" value="ZF_RING_2"/>
    <property type="match status" value="1"/>
</dbReference>
<proteinExistence type="predicted"/>
<evidence type="ECO:0000256" key="1">
    <source>
        <dbReference type="ARBA" id="ARBA00022771"/>
    </source>
</evidence>
<dbReference type="InterPro" id="IPR013083">
    <property type="entry name" value="Znf_RING/FYVE/PHD"/>
</dbReference>
<keyword evidence="5" id="KW-0472">Membrane</keyword>
<accession>A0A8D8QDB4</accession>
<feature type="compositionally biased region" description="Polar residues" evidence="4">
    <location>
        <begin position="44"/>
        <end position="54"/>
    </location>
</feature>
<evidence type="ECO:0000313" key="7">
    <source>
        <dbReference type="EMBL" id="CAG6629504.1"/>
    </source>
</evidence>
<evidence type="ECO:0000256" key="5">
    <source>
        <dbReference type="SAM" id="Phobius"/>
    </source>
</evidence>
<protein>
    <recommendedName>
        <fullName evidence="6">RING-type domain-containing protein</fullName>
    </recommendedName>
</protein>
<evidence type="ECO:0000259" key="6">
    <source>
        <dbReference type="PROSITE" id="PS50089"/>
    </source>
</evidence>